<reference evidence="3" key="1">
    <citation type="submission" date="2024-05" db="EMBL/GenBank/DDBJ databases">
        <authorList>
            <person name="Garin V.P."/>
            <person name="Arshad I."/>
            <person name="Mak A."/>
            <person name="Orr M.A."/>
            <person name="Cho C."/>
            <person name="Kyla G.P."/>
            <person name="Liu J."/>
            <person name="Peri J.N."/>
            <person name="Esherick S.A."/>
            <person name="Shera S."/>
            <person name="Suani E."/>
            <person name="Faulkner C."/>
            <person name="Bonthala P."/>
            <person name="Wong M.A."/>
            <person name="Yao J."/>
            <person name="Santaolaya C."/>
            <person name="Santos E.A."/>
            <person name="Qin K."/>
            <person name="Yang E."/>
            <person name="Shao S.B."/>
            <person name="Moore J.P."/>
            <person name="Mathkour Y.H."/>
            <person name="Gallagher H.R."/>
            <person name="White L.T."/>
            <person name="Givan S.V."/>
            <person name="Chan R.W."/>
            <person name="Infante A."/>
            <person name="Anand S."/>
            <person name="Almeida T.I."/>
            <person name="De G.A."/>
            <person name="Trinh U.L."/>
            <person name="Bhatt K."/>
            <person name="Sanoyca A.J."/>
            <person name="Chong T."/>
            <person name="Liu R."/>
            <person name="Liang E."/>
            <person name="Castellanos S."/>
            <person name="Chang A.P."/>
            <person name="Stephenson J.C."/>
            <person name="Zorawik M."/>
            <person name="Garza D.R."/>
            <person name="Reddi K."/>
            <person name="Bouklas T."/>
            <person name="Freise A.C."/>
            <person name="Klyczek K."/>
            <person name="Ko C."/>
            <person name="Russell D.A."/>
            <person name="Jacobs-Sera D."/>
            <person name="Hatfull G.F."/>
        </authorList>
    </citation>
    <scope>NUCLEOTIDE SEQUENCE [LARGE SCALE GENOMIC DNA]</scope>
</reference>
<keyword evidence="3" id="KW-1185">Reference proteome</keyword>
<evidence type="ECO:0000313" key="2">
    <source>
        <dbReference type="EMBL" id="WNN93681.1"/>
    </source>
</evidence>
<dbReference type="EMBL" id="OR553891">
    <property type="protein sequence ID" value="WNN93681.1"/>
    <property type="molecule type" value="Genomic_DNA"/>
</dbReference>
<accession>A0AA96HD90</accession>
<name>A0AA96HD90_9CAUD</name>
<gene>
    <name evidence="2" type="primary">31</name>
    <name evidence="2" type="ORF">SEA_CALLINALLBARBZ_31</name>
</gene>
<keyword evidence="1" id="KW-1133">Transmembrane helix</keyword>
<protein>
    <submittedName>
        <fullName evidence="2">Membrane protein</fullName>
    </submittedName>
</protein>
<proteinExistence type="predicted"/>
<sequence>MPLPLACLFAGLLSLAIAVVLIATLPSALAAVLVLAESIVVGVVFGHLAE</sequence>
<dbReference type="Proteomes" id="UP001303520">
    <property type="component" value="Segment"/>
</dbReference>
<keyword evidence="1" id="KW-0812">Transmembrane</keyword>
<evidence type="ECO:0000256" key="1">
    <source>
        <dbReference type="SAM" id="Phobius"/>
    </source>
</evidence>
<feature type="transmembrane region" description="Helical" evidence="1">
    <location>
        <begin position="28"/>
        <end position="49"/>
    </location>
</feature>
<organism evidence="2 3">
    <name type="scientific">Arthrobacter phage CallinAllBarbz</name>
    <dbReference type="NCBI Taxonomy" id="3077790"/>
    <lineage>
        <taxon>Viruses</taxon>
        <taxon>Duplodnaviria</taxon>
        <taxon>Heunggongvirae</taxon>
        <taxon>Uroviricota</taxon>
        <taxon>Caudoviricetes</taxon>
        <taxon>Casidaviridae</taxon>
        <taxon>Baileybluvirus</taxon>
        <taxon>Baileybluvirus callinallbarbz</taxon>
    </lineage>
</organism>
<evidence type="ECO:0000313" key="3">
    <source>
        <dbReference type="Proteomes" id="UP001303520"/>
    </source>
</evidence>
<keyword evidence="1" id="KW-0472">Membrane</keyword>